<dbReference type="InterPro" id="IPR043777">
    <property type="entry name" value="DUF5719"/>
</dbReference>
<evidence type="ECO:0000313" key="3">
    <source>
        <dbReference type="EMBL" id="XDS47463.1"/>
    </source>
</evidence>
<feature type="compositionally biased region" description="Polar residues" evidence="1">
    <location>
        <begin position="1"/>
        <end position="17"/>
    </location>
</feature>
<dbReference type="KEGG" id="bfk:QN062_01490"/>
<protein>
    <submittedName>
        <fullName evidence="3">DUF5719 family protein</fullName>
    </submittedName>
</protein>
<accession>A0AB39UET5</accession>
<feature type="transmembrane region" description="Helical" evidence="2">
    <location>
        <begin position="41"/>
        <end position="61"/>
    </location>
</feature>
<name>A0AB39UET5_9BIFI</name>
<keyword evidence="2" id="KW-1133">Transmembrane helix</keyword>
<feature type="region of interest" description="Disordered" evidence="1">
    <location>
        <begin position="1"/>
        <end position="33"/>
    </location>
</feature>
<dbReference type="AlphaFoldDB" id="A0AB39UET5"/>
<proteinExistence type="predicted"/>
<gene>
    <name evidence="5" type="ORF">QN062_01490</name>
    <name evidence="4" type="ORF">QN216_05495</name>
    <name evidence="3" type="ORF">QN217_04950</name>
</gene>
<evidence type="ECO:0000313" key="5">
    <source>
        <dbReference type="EMBL" id="XDS50903.1"/>
    </source>
</evidence>
<dbReference type="RefSeq" id="WP_369341864.1">
    <property type="nucleotide sequence ID" value="NZ_CP129675.1"/>
</dbReference>
<evidence type="ECO:0000256" key="2">
    <source>
        <dbReference type="SAM" id="Phobius"/>
    </source>
</evidence>
<keyword evidence="2" id="KW-0472">Membrane</keyword>
<dbReference type="Pfam" id="PF18986">
    <property type="entry name" value="DUF5719"/>
    <property type="match status" value="1"/>
</dbReference>
<sequence>MKKSHTTISSQRPSDSPVTGAAAAVREPSAATPRSRRMMKLALAVVSAAVILAMMFVLVAIEPSQGPVDTGNGGSALQTHTVTQHTITGYCPSKMSLADSGNYGDSQFQTSSGNLASGSSHAAFGAVYDSSITAFPNSDGTAVATQLEDKDPTDDAAVSVAQSDVDSHSLLQSTQLLDTKNGAGAASSVVSHATTGDLKGLSATSCVSPTLSQSFLLPSTDTGWTQQLVMANPTDKATAVSINVWGTSGAGQLALKTARTVTISAGNESVYDLAAAAPEQDGLFVTVSSKDTAVAAVVKVVGLSGLKTLGSDYVTADGTALQSLVLPGVSKGQSVRLLAYAGQRSRMSVSWVTKAGLKGAKTVTLDAHRVSAVDLGDVPDDVSAVSVTADNKIHASAVTTVSGSDGQQDFGIIAAQSTPRYSAIAIPKDVGGTLAIANQSTQKASAVIESYDADGARLATKTVTVGSNAASTLPLDDLGSGVAAITVEQKSSVDDALSWDISLTDSSLSKAKVAASSYLQPVSLMLQHAKIAVNETVGVLR</sequence>
<reference evidence="3" key="1">
    <citation type="submission" date="2023-07" db="EMBL/GenBank/DDBJ databases">
        <title>Bifidobacterium aquikefiriaerophilum sp. nov. and Bifidobacterium eccum sp. nov., isolated from water kefir.</title>
        <authorList>
            <person name="Breselge S."/>
            <person name="Bellassi P."/>
            <person name="Barcenilla C."/>
            <person name="Alvarez-Ordonez A."/>
            <person name="Morelli L."/>
            <person name="Cotter P.D."/>
        </authorList>
    </citation>
    <scope>NUCLEOTIDE SEQUENCE</scope>
    <source>
        <strain evidence="5">WK012_4_13</strain>
        <strain evidence="4">WK013_4_14</strain>
        <strain evidence="3">WK048_4_13</strain>
    </source>
</reference>
<evidence type="ECO:0000313" key="4">
    <source>
        <dbReference type="EMBL" id="XDS47826.1"/>
    </source>
</evidence>
<evidence type="ECO:0000256" key="1">
    <source>
        <dbReference type="SAM" id="MobiDB-lite"/>
    </source>
</evidence>
<organism evidence="3">
    <name type="scientific">Bifidobacterium fermentum</name>
    <dbReference type="NCBI Taxonomy" id="3059035"/>
    <lineage>
        <taxon>Bacteria</taxon>
        <taxon>Bacillati</taxon>
        <taxon>Actinomycetota</taxon>
        <taxon>Actinomycetes</taxon>
        <taxon>Bifidobacteriales</taxon>
        <taxon>Bifidobacteriaceae</taxon>
        <taxon>Bifidobacterium</taxon>
    </lineage>
</organism>
<dbReference type="EMBL" id="CP129682">
    <property type="protein sequence ID" value="XDS47826.1"/>
    <property type="molecule type" value="Genomic_DNA"/>
</dbReference>
<dbReference type="EMBL" id="CP129675">
    <property type="protein sequence ID" value="XDS47463.1"/>
    <property type="molecule type" value="Genomic_DNA"/>
</dbReference>
<dbReference type="EMBL" id="CP129683">
    <property type="protein sequence ID" value="XDS50903.1"/>
    <property type="molecule type" value="Genomic_DNA"/>
</dbReference>
<keyword evidence="2" id="KW-0812">Transmembrane</keyword>